<organism evidence="2 3">
    <name type="scientific">Gnathostoma spinigerum</name>
    <dbReference type="NCBI Taxonomy" id="75299"/>
    <lineage>
        <taxon>Eukaryota</taxon>
        <taxon>Metazoa</taxon>
        <taxon>Ecdysozoa</taxon>
        <taxon>Nematoda</taxon>
        <taxon>Chromadorea</taxon>
        <taxon>Rhabditida</taxon>
        <taxon>Spirurina</taxon>
        <taxon>Gnathostomatomorpha</taxon>
        <taxon>Gnathostomatoidea</taxon>
        <taxon>Gnathostomatidae</taxon>
        <taxon>Gnathostoma</taxon>
    </lineage>
</organism>
<dbReference type="AlphaFoldDB" id="A0ABD6EYX4"/>
<protein>
    <submittedName>
        <fullName evidence="2">Uncharacterized protein</fullName>
    </submittedName>
</protein>
<name>A0ABD6EYX4_9BILA</name>
<proteinExistence type="predicted"/>
<evidence type="ECO:0000256" key="1">
    <source>
        <dbReference type="SAM" id="SignalP"/>
    </source>
</evidence>
<keyword evidence="3" id="KW-1185">Reference proteome</keyword>
<comment type="caution">
    <text evidence="2">The sequence shown here is derived from an EMBL/GenBank/DDBJ whole genome shotgun (WGS) entry which is preliminary data.</text>
</comment>
<keyword evidence="1" id="KW-0732">Signal</keyword>
<feature type="signal peptide" evidence="1">
    <location>
        <begin position="1"/>
        <end position="18"/>
    </location>
</feature>
<sequence length="131" mass="14402">MKASALAVFFTTAIVARCDTFKGRGSAGTDFVVLFSWNNVKSTVDNSLDFTNSLFGFDATLTVTYNEPEGNGDVKHVKKVIALPFWTSHRVVGAWQKAAVYPQNERIKSFKSTMYMCCGGRQYVVVSVSAP</sequence>
<gene>
    <name evidence="2" type="ORF">AB6A40_009153</name>
</gene>
<dbReference type="EMBL" id="JBGFUD010009309">
    <property type="protein sequence ID" value="MFH4982444.1"/>
    <property type="molecule type" value="Genomic_DNA"/>
</dbReference>
<accession>A0ABD6EYX4</accession>
<evidence type="ECO:0000313" key="3">
    <source>
        <dbReference type="Proteomes" id="UP001608902"/>
    </source>
</evidence>
<reference evidence="2 3" key="1">
    <citation type="submission" date="2024-08" db="EMBL/GenBank/DDBJ databases">
        <title>Gnathostoma spinigerum genome.</title>
        <authorList>
            <person name="Gonzalez-Bertolin B."/>
            <person name="Monzon S."/>
            <person name="Zaballos A."/>
            <person name="Jimenez P."/>
            <person name="Dekumyoy P."/>
            <person name="Varona S."/>
            <person name="Cuesta I."/>
            <person name="Sumanam S."/>
            <person name="Adisakwattana P."/>
            <person name="Gasser R.B."/>
            <person name="Hernandez-Gonzalez A."/>
            <person name="Young N.D."/>
            <person name="Perteguer M.J."/>
        </authorList>
    </citation>
    <scope>NUCLEOTIDE SEQUENCE [LARGE SCALE GENOMIC DNA]</scope>
    <source>
        <strain evidence="2">AL3</strain>
        <tissue evidence="2">Liver</tissue>
    </source>
</reference>
<feature type="chain" id="PRO_5044797638" evidence="1">
    <location>
        <begin position="19"/>
        <end position="131"/>
    </location>
</feature>
<evidence type="ECO:0000313" key="2">
    <source>
        <dbReference type="EMBL" id="MFH4982444.1"/>
    </source>
</evidence>
<dbReference type="Proteomes" id="UP001608902">
    <property type="component" value="Unassembled WGS sequence"/>
</dbReference>